<dbReference type="GO" id="GO:0002143">
    <property type="term" value="P:tRNA wobble position uridine thiolation"/>
    <property type="evidence" value="ECO:0007669"/>
    <property type="project" value="TreeGrafter"/>
</dbReference>
<protein>
    <recommendedName>
        <fullName evidence="3">Cytoplasmic tRNA 2-thiolation protein 2</fullName>
    </recommendedName>
</protein>
<evidence type="ECO:0000256" key="1">
    <source>
        <dbReference type="ARBA" id="ARBA00022490"/>
    </source>
</evidence>
<dbReference type="RefSeq" id="XP_012192308.1">
    <property type="nucleotide sequence ID" value="XM_012336918.1"/>
</dbReference>
<dbReference type="UniPathway" id="UPA00988"/>
<comment type="similarity">
    <text evidence="3">Belongs to the CTU2/NCS2 family.</text>
</comment>
<dbReference type="GO" id="GO:0000049">
    <property type="term" value="F:tRNA binding"/>
    <property type="evidence" value="ECO:0007669"/>
    <property type="project" value="InterPro"/>
</dbReference>
<dbReference type="PANTHER" id="PTHR20882">
    <property type="entry name" value="CYTOPLASMIC TRNA 2-THIOLATION PROTEIN 2"/>
    <property type="match status" value="1"/>
</dbReference>
<keyword evidence="2 3" id="KW-0819">tRNA processing</keyword>
<dbReference type="eggNOG" id="ENOG502S910">
    <property type="taxonomic scope" value="Eukaryota"/>
</dbReference>
<feature type="region of interest" description="Disordered" evidence="4">
    <location>
        <begin position="77"/>
        <end position="110"/>
    </location>
</feature>
<dbReference type="GO" id="GO:0016783">
    <property type="term" value="F:sulfurtransferase activity"/>
    <property type="evidence" value="ECO:0007669"/>
    <property type="project" value="TreeGrafter"/>
</dbReference>
<organism evidence="5 6">
    <name type="scientific">Pseudozyma hubeiensis (strain SY62)</name>
    <name type="common">Yeast</name>
    <dbReference type="NCBI Taxonomy" id="1305764"/>
    <lineage>
        <taxon>Eukaryota</taxon>
        <taxon>Fungi</taxon>
        <taxon>Dikarya</taxon>
        <taxon>Basidiomycota</taxon>
        <taxon>Ustilaginomycotina</taxon>
        <taxon>Ustilaginomycetes</taxon>
        <taxon>Ustilaginales</taxon>
        <taxon>Ustilaginaceae</taxon>
        <taxon>Pseudozyma</taxon>
    </lineage>
</organism>
<evidence type="ECO:0000313" key="6">
    <source>
        <dbReference type="Proteomes" id="UP000014071"/>
    </source>
</evidence>
<evidence type="ECO:0000313" key="5">
    <source>
        <dbReference type="EMBL" id="GAC98721.1"/>
    </source>
</evidence>
<sequence length="664" mass="70859">MPCPQPDDPTPSGAPIATDTPTICVRCKANPAIAFFRDSIYCQPCAGAVFYQKSKTGLEYARGAGLAKYVAAAKASSASESSQEASSSTSTPPAAKGDKRNGKQVNNGGGNAEVNVSANIAVAFSGGASSRALLRTATQYFRPEAAFTNRDARRRKARGEELEDDAASMTSAKTRGAVNAAGRFNEVGKIYVLYIDDSAIIAGGMDRTEEARRMVEEEVCADLEFVGLKMEDVFRADDDVVEGVAWKLAGADGQQISTSTATIPDSTQALKDLFSSLHPSDTPRTGVSSARTRIEDLHRILISTLLRRTATRLDCSALLLGDTATRISIRLIEDLAKGAGHKLPIQGSDAAWIDDLLLVRPFKSHLLQEVLFYASALGLEAIQPEQNVVPPVVSTSDILNNSSGVTPVMDKSSIARLTETFILNLEKGVPSTVTTIGKTGSKLVLNDTSPSSLAHDVSSSTAAFQNVGPSVPLRTTARKALHTSMSDLTVNSKEPRIGSRGIKLAQLSASCLRWSTGNGCALCGMPCQKGARWWKRDITISRLDETEPRSDVPRGTASEEPEEGWMDLSSHLCYACLLVLAPPTSNNESLLPSTVLRHIQQSHLPDTETHFDANGLSSALDQDTLETPATSTGCGNHNQPTSTPQPLKPSEIKAQITEFLLDDA</sequence>
<feature type="compositionally biased region" description="Polar residues" evidence="4">
    <location>
        <begin position="627"/>
        <end position="645"/>
    </location>
</feature>
<dbReference type="GO" id="GO:0005829">
    <property type="term" value="C:cytosol"/>
    <property type="evidence" value="ECO:0007669"/>
    <property type="project" value="TreeGrafter"/>
</dbReference>
<dbReference type="GeneID" id="24111587"/>
<name>R9PBH2_PSEHS</name>
<dbReference type="HAMAP" id="MF_03054">
    <property type="entry name" value="CTU2"/>
    <property type="match status" value="1"/>
</dbReference>
<comment type="function">
    <text evidence="3">Plays a central role in 2-thiolation of mcm(5)S(2)U at tRNA wobble positions of tRNA(Lys), tRNA(Glu) and tRNA(Gln). May act by forming a heterodimer with NCS6 that ligates sulfur from thiocarboxylated URM1 onto the uridine of tRNAs at wobble position. Prior mcm(5) tRNA modification by the elongator complex is required for 2-thiolation. May also be involved in protein urmylation.</text>
</comment>
<dbReference type="STRING" id="1305764.R9PBH2"/>
<dbReference type="EMBL" id="DF238821">
    <property type="protein sequence ID" value="GAC98721.1"/>
    <property type="molecule type" value="Genomic_DNA"/>
</dbReference>
<dbReference type="AlphaFoldDB" id="R9PBH2"/>
<dbReference type="Gene3D" id="3.40.50.620">
    <property type="entry name" value="HUPs"/>
    <property type="match status" value="1"/>
</dbReference>
<accession>R9PBH2</accession>
<dbReference type="HOGENOM" id="CLU_415729_0_0_1"/>
<dbReference type="PANTHER" id="PTHR20882:SF14">
    <property type="entry name" value="CYTOPLASMIC TRNA 2-THIOLATION PROTEIN 2"/>
    <property type="match status" value="1"/>
</dbReference>
<dbReference type="Proteomes" id="UP000014071">
    <property type="component" value="Unassembled WGS sequence"/>
</dbReference>
<proteinExistence type="inferred from homology"/>
<keyword evidence="6" id="KW-1185">Reference proteome</keyword>
<feature type="compositionally biased region" description="Low complexity" evidence="4">
    <location>
        <begin position="77"/>
        <end position="95"/>
    </location>
</feature>
<evidence type="ECO:0000256" key="2">
    <source>
        <dbReference type="ARBA" id="ARBA00022694"/>
    </source>
</evidence>
<comment type="pathway">
    <text evidence="3">tRNA modification; 5-methoxycarbonylmethyl-2-thiouridine-tRNA biosynthesis.</text>
</comment>
<dbReference type="GO" id="GO:0016779">
    <property type="term" value="F:nucleotidyltransferase activity"/>
    <property type="evidence" value="ECO:0007669"/>
    <property type="project" value="UniProtKB-UniRule"/>
</dbReference>
<evidence type="ECO:0000256" key="3">
    <source>
        <dbReference type="HAMAP-Rule" id="MF_03054"/>
    </source>
</evidence>
<dbReference type="InterPro" id="IPR014729">
    <property type="entry name" value="Rossmann-like_a/b/a_fold"/>
</dbReference>
<dbReference type="Pfam" id="PF10288">
    <property type="entry name" value="CTU2"/>
    <property type="match status" value="1"/>
</dbReference>
<dbReference type="OrthoDB" id="25129at2759"/>
<keyword evidence="1 3" id="KW-0963">Cytoplasm</keyword>
<feature type="region of interest" description="Disordered" evidence="4">
    <location>
        <begin position="627"/>
        <end position="648"/>
    </location>
</feature>
<evidence type="ECO:0000256" key="4">
    <source>
        <dbReference type="SAM" id="MobiDB-lite"/>
    </source>
</evidence>
<reference evidence="6" key="1">
    <citation type="journal article" date="2013" name="Genome Announc.">
        <title>Draft genome sequence of the basidiomycetous yeast-like fungus Pseudozyma hubeiensis SY62, which produces an abundant amount of the biosurfactant mannosylerythritol lipids.</title>
        <authorList>
            <person name="Konishi M."/>
            <person name="Hatada Y."/>
            <person name="Horiuchi J."/>
        </authorList>
    </citation>
    <scope>NUCLEOTIDE SEQUENCE [LARGE SCALE GENOMIC DNA]</scope>
    <source>
        <strain evidence="6">SY62</strain>
    </source>
</reference>
<comment type="subcellular location">
    <subcellularLocation>
        <location evidence="3">Cytoplasm</location>
    </subcellularLocation>
</comment>
<gene>
    <name evidence="3" type="primary">NCS2</name>
    <name evidence="3" type="synonym">CTU2</name>
    <name evidence="5" type="ORF">PHSY_006315</name>
</gene>
<dbReference type="InterPro" id="IPR019407">
    <property type="entry name" value="CTU2"/>
</dbReference>
<dbReference type="GO" id="GO:0032447">
    <property type="term" value="P:protein urmylation"/>
    <property type="evidence" value="ECO:0007669"/>
    <property type="project" value="UniProtKB-UniRule"/>
</dbReference>